<evidence type="ECO:0000256" key="1">
    <source>
        <dbReference type="SAM" id="Phobius"/>
    </source>
</evidence>
<evidence type="ECO:0000313" key="3">
    <source>
        <dbReference type="EMBL" id="MFC4624179.1"/>
    </source>
</evidence>
<keyword evidence="1" id="KW-0472">Membrane</keyword>
<feature type="transmembrane region" description="Helical" evidence="1">
    <location>
        <begin position="98"/>
        <end position="125"/>
    </location>
</feature>
<dbReference type="RefSeq" id="WP_374832353.1">
    <property type="nucleotide sequence ID" value="NZ_JBHEEZ010000014.1"/>
</dbReference>
<keyword evidence="1" id="KW-1133">Transmembrane helix</keyword>
<feature type="transmembrane region" description="Helical" evidence="1">
    <location>
        <begin position="173"/>
        <end position="194"/>
    </location>
</feature>
<dbReference type="SUPFAM" id="SSF103481">
    <property type="entry name" value="Multidrug resistance efflux transporter EmrE"/>
    <property type="match status" value="2"/>
</dbReference>
<organism evidence="3 4">
    <name type="scientific">Daeguia caeni</name>
    <dbReference type="NCBI Taxonomy" id="439612"/>
    <lineage>
        <taxon>Bacteria</taxon>
        <taxon>Pseudomonadati</taxon>
        <taxon>Pseudomonadota</taxon>
        <taxon>Alphaproteobacteria</taxon>
        <taxon>Hyphomicrobiales</taxon>
        <taxon>Brucellaceae</taxon>
        <taxon>Daeguia</taxon>
    </lineage>
</organism>
<feature type="domain" description="EamA" evidence="2">
    <location>
        <begin position="145"/>
        <end position="278"/>
    </location>
</feature>
<dbReference type="Gene3D" id="1.10.3730.20">
    <property type="match status" value="2"/>
</dbReference>
<proteinExistence type="predicted"/>
<feature type="domain" description="EamA" evidence="2">
    <location>
        <begin position="6"/>
        <end position="130"/>
    </location>
</feature>
<feature type="transmembrane region" description="Helical" evidence="1">
    <location>
        <begin position="30"/>
        <end position="51"/>
    </location>
</feature>
<feature type="transmembrane region" description="Helical" evidence="1">
    <location>
        <begin position="146"/>
        <end position="167"/>
    </location>
</feature>
<keyword evidence="4" id="KW-1185">Reference proteome</keyword>
<dbReference type="EMBL" id="JBHSEL010000031">
    <property type="protein sequence ID" value="MFC4624179.1"/>
    <property type="molecule type" value="Genomic_DNA"/>
</dbReference>
<feature type="transmembrane region" description="Helical" evidence="1">
    <location>
        <begin position="234"/>
        <end position="255"/>
    </location>
</feature>
<feature type="transmembrane region" description="Helical" evidence="1">
    <location>
        <begin position="262"/>
        <end position="280"/>
    </location>
</feature>
<gene>
    <name evidence="3" type="ORF">ACFO1V_02880</name>
</gene>
<dbReference type="InterPro" id="IPR000620">
    <property type="entry name" value="EamA_dom"/>
</dbReference>
<reference evidence="4" key="1">
    <citation type="journal article" date="2019" name="Int. J. Syst. Evol. Microbiol.">
        <title>The Global Catalogue of Microorganisms (GCM) 10K type strain sequencing project: providing services to taxonomists for standard genome sequencing and annotation.</title>
        <authorList>
            <consortium name="The Broad Institute Genomics Platform"/>
            <consortium name="The Broad Institute Genome Sequencing Center for Infectious Disease"/>
            <person name="Wu L."/>
            <person name="Ma J."/>
        </authorList>
    </citation>
    <scope>NUCLEOTIDE SEQUENCE [LARGE SCALE GENOMIC DNA]</scope>
    <source>
        <strain evidence="4">CGMCC 1.15731</strain>
    </source>
</reference>
<name>A0ABV9H1A1_9HYPH</name>
<evidence type="ECO:0000259" key="2">
    <source>
        <dbReference type="Pfam" id="PF00892"/>
    </source>
</evidence>
<protein>
    <submittedName>
        <fullName evidence="3">EamA family transporter</fullName>
    </submittedName>
</protein>
<evidence type="ECO:0000313" key="4">
    <source>
        <dbReference type="Proteomes" id="UP001596042"/>
    </source>
</evidence>
<feature type="transmembrane region" description="Helical" evidence="1">
    <location>
        <begin position="206"/>
        <end position="228"/>
    </location>
</feature>
<dbReference type="Pfam" id="PF00892">
    <property type="entry name" value="EamA"/>
    <property type="match status" value="2"/>
</dbReference>
<feature type="transmembrane region" description="Helical" evidence="1">
    <location>
        <begin position="58"/>
        <end position="78"/>
    </location>
</feature>
<keyword evidence="1" id="KW-0812">Transmembrane</keyword>
<dbReference type="Proteomes" id="UP001596042">
    <property type="component" value="Unassembled WGS sequence"/>
</dbReference>
<dbReference type="InterPro" id="IPR037185">
    <property type="entry name" value="EmrE-like"/>
</dbReference>
<sequence>MSGTVLLVVLLGAFCHASWNAVIKRTGDKFFSAVGLGQVGFLIALLGLPFVPLPPATAFVYIIGSVLMQALYMVLLAACYKAGDMSETYPIMRGTPPLIIAMISAPLLGEAIGLMSWLGIIIICMGVLSMALEARQRNGGGSYRSILLALLTALVIAACAIIDGLGARLAGNAIAYTLWLFAISWIPLSAWVLVREPERFIHHMTTYWRAMLIGGIGAVGAYTTILWAMTMAPIAIVSAVRETAILFAMLISVVILKEKVGLYRGLAAVLIVIGALVLRLA</sequence>
<accession>A0ABV9H1A1</accession>
<comment type="caution">
    <text evidence="3">The sequence shown here is derived from an EMBL/GenBank/DDBJ whole genome shotgun (WGS) entry which is preliminary data.</text>
</comment>